<dbReference type="GO" id="GO:0006020">
    <property type="term" value="P:inositol metabolic process"/>
    <property type="evidence" value="ECO:0007669"/>
    <property type="project" value="TreeGrafter"/>
</dbReference>
<comment type="cofactor">
    <cofactor evidence="5">
        <name>Mg(2+)</name>
        <dbReference type="ChEBI" id="CHEBI:18420"/>
    </cofactor>
</comment>
<reference evidence="7" key="1">
    <citation type="submission" date="2018-12" db="EMBL/GenBank/DDBJ databases">
        <authorList>
            <person name="Jadhav K."/>
            <person name="Kushwaha B."/>
            <person name="Jadhav I."/>
        </authorList>
    </citation>
    <scope>NUCLEOTIDE SEQUENCE [LARGE SCALE GENOMIC DNA]</scope>
    <source>
        <strain evidence="7">SBS 10</strain>
    </source>
</reference>
<dbReference type="Gene3D" id="3.30.540.10">
    <property type="entry name" value="Fructose-1,6-Bisphosphatase, subunit A, domain 1"/>
    <property type="match status" value="1"/>
</dbReference>
<evidence type="ECO:0000256" key="1">
    <source>
        <dbReference type="ARBA" id="ARBA00009759"/>
    </source>
</evidence>
<keyword evidence="4 5" id="KW-0460">Magnesium</keyword>
<feature type="region of interest" description="Disordered" evidence="6">
    <location>
        <begin position="1"/>
        <end position="23"/>
    </location>
</feature>
<dbReference type="PANTHER" id="PTHR20854:SF4">
    <property type="entry name" value="INOSITOL-1-MONOPHOSPHATASE-RELATED"/>
    <property type="match status" value="1"/>
</dbReference>
<sequence>MTRPVPAPTTARAEDQSPGEIGLLGPLLRPEGERLKAQRIDRQARIGVGRRGQFLASILLPGRRQSAQPFILIEAQALHGISFIGQVHVRRATIRLLFWQLTCHEERPCVRNSASSWPNHRPGGGRTYHRCPPGHRFSHHYKDGHELVTDVDVAIDTLISERLAAKLPDDERLSELAPERDRLGEADALWVVDPIDGTVNFAHGLHHVAVSIAWASRGEVCLGVVHAPFLDETFTALRARCLMQRQTDSHQSRHRPRPLPGRHGLPLPSRQPPLSCADCKPCSPCRDVRRNGSAALDLCDVACGRLDAYSERLLRFRRRAFDCPRSRCRTGHLYPAPKAFPGPLRRKPAVASPKFTRRSPNCFRAADDERLD</sequence>
<dbReference type="Gene3D" id="3.40.190.80">
    <property type="match status" value="1"/>
</dbReference>
<protein>
    <recommendedName>
        <fullName evidence="8">Inositol monophosphatase</fullName>
    </recommendedName>
</protein>
<keyword evidence="3" id="KW-0378">Hydrolase</keyword>
<evidence type="ECO:0000313" key="7">
    <source>
        <dbReference type="EMBL" id="RUA21914.1"/>
    </source>
</evidence>
<feature type="binding site" evidence="5">
    <location>
        <position position="195"/>
    </location>
    <ligand>
        <name>Mg(2+)</name>
        <dbReference type="ChEBI" id="CHEBI:18420"/>
        <label>1</label>
        <note>catalytic</note>
    </ligand>
</feature>
<evidence type="ECO:0000256" key="6">
    <source>
        <dbReference type="SAM" id="MobiDB-lite"/>
    </source>
</evidence>
<accession>A0A432JG43</accession>
<feature type="binding site" evidence="5">
    <location>
        <position position="175"/>
    </location>
    <ligand>
        <name>Mg(2+)</name>
        <dbReference type="ChEBI" id="CHEBI:18420"/>
        <label>1</label>
        <note>catalytic</note>
    </ligand>
</feature>
<gene>
    <name evidence="7" type="ORF">DSL92_08960</name>
</gene>
<comment type="similarity">
    <text evidence="1">Belongs to the inositol monophosphatase superfamily.</text>
</comment>
<dbReference type="PANTHER" id="PTHR20854">
    <property type="entry name" value="INOSITOL MONOPHOSPHATASE"/>
    <property type="match status" value="1"/>
</dbReference>
<dbReference type="InterPro" id="IPR000760">
    <property type="entry name" value="Inositol_monophosphatase-like"/>
</dbReference>
<dbReference type="AlphaFoldDB" id="A0A432JG43"/>
<evidence type="ECO:0000256" key="2">
    <source>
        <dbReference type="ARBA" id="ARBA00022723"/>
    </source>
</evidence>
<dbReference type="PROSITE" id="PS00629">
    <property type="entry name" value="IMP_1"/>
    <property type="match status" value="1"/>
</dbReference>
<evidence type="ECO:0000256" key="3">
    <source>
        <dbReference type="ARBA" id="ARBA00022801"/>
    </source>
</evidence>
<dbReference type="GO" id="GO:0008934">
    <property type="term" value="F:inositol monophosphate 1-phosphatase activity"/>
    <property type="evidence" value="ECO:0007669"/>
    <property type="project" value="TreeGrafter"/>
</dbReference>
<evidence type="ECO:0008006" key="8">
    <source>
        <dbReference type="Google" id="ProtNLM"/>
    </source>
</evidence>
<feature type="binding site" evidence="5">
    <location>
        <position position="193"/>
    </location>
    <ligand>
        <name>Mg(2+)</name>
        <dbReference type="ChEBI" id="CHEBI:18420"/>
        <label>1</label>
        <note>catalytic</note>
    </ligand>
</feature>
<dbReference type="GO" id="GO:0007165">
    <property type="term" value="P:signal transduction"/>
    <property type="evidence" value="ECO:0007669"/>
    <property type="project" value="TreeGrafter"/>
</dbReference>
<keyword evidence="2 5" id="KW-0479">Metal-binding</keyword>
<evidence type="ECO:0000256" key="5">
    <source>
        <dbReference type="PIRSR" id="PIRSR600760-2"/>
    </source>
</evidence>
<organism evidence="7">
    <name type="scientific">Billgrantia gudaonensis</name>
    <dbReference type="NCBI Taxonomy" id="376427"/>
    <lineage>
        <taxon>Bacteria</taxon>
        <taxon>Pseudomonadati</taxon>
        <taxon>Pseudomonadota</taxon>
        <taxon>Gammaproteobacteria</taxon>
        <taxon>Oceanospirillales</taxon>
        <taxon>Halomonadaceae</taxon>
        <taxon>Billgrantia</taxon>
    </lineage>
</organism>
<feature type="binding site" evidence="5">
    <location>
        <position position="196"/>
    </location>
    <ligand>
        <name>Mg(2+)</name>
        <dbReference type="ChEBI" id="CHEBI:18420"/>
        <label>1</label>
        <note>catalytic</note>
    </ligand>
</feature>
<dbReference type="GO" id="GO:0046872">
    <property type="term" value="F:metal ion binding"/>
    <property type="evidence" value="ECO:0007669"/>
    <property type="project" value="UniProtKB-KW"/>
</dbReference>
<dbReference type="InterPro" id="IPR020583">
    <property type="entry name" value="Inositol_monoP_metal-BS"/>
</dbReference>
<dbReference type="SUPFAM" id="SSF56655">
    <property type="entry name" value="Carbohydrate phosphatase"/>
    <property type="match status" value="1"/>
</dbReference>
<name>A0A432JG43_9GAMM</name>
<dbReference type="Pfam" id="PF00459">
    <property type="entry name" value="Inositol_P"/>
    <property type="match status" value="1"/>
</dbReference>
<dbReference type="EMBL" id="RXHI01000030">
    <property type="protein sequence ID" value="RUA21914.1"/>
    <property type="molecule type" value="Genomic_DNA"/>
</dbReference>
<comment type="caution">
    <text evidence="7">The sequence shown here is derived from an EMBL/GenBank/DDBJ whole genome shotgun (WGS) entry which is preliminary data.</text>
</comment>
<proteinExistence type="inferred from homology"/>
<dbReference type="PRINTS" id="PR00377">
    <property type="entry name" value="IMPHPHTASES"/>
</dbReference>
<feature type="region of interest" description="Disordered" evidence="6">
    <location>
        <begin position="245"/>
        <end position="267"/>
    </location>
</feature>
<evidence type="ECO:0000256" key="4">
    <source>
        <dbReference type="ARBA" id="ARBA00022842"/>
    </source>
</evidence>